<dbReference type="Pfam" id="PF17101">
    <property type="entry name" value="Stealth_CR1"/>
    <property type="match status" value="1"/>
</dbReference>
<evidence type="ECO:0000259" key="4">
    <source>
        <dbReference type="Pfam" id="PF11380"/>
    </source>
</evidence>
<evidence type="ECO:0000256" key="2">
    <source>
        <dbReference type="ARBA" id="ARBA00022679"/>
    </source>
</evidence>
<name>A0AAW8U2F5_9ENTE</name>
<evidence type="ECO:0000259" key="5">
    <source>
        <dbReference type="Pfam" id="PF17101"/>
    </source>
</evidence>
<dbReference type="InterPro" id="IPR031358">
    <property type="entry name" value="Stealth_CR1"/>
</dbReference>
<evidence type="ECO:0000313" key="6">
    <source>
        <dbReference type="EMBL" id="MDT2811260.1"/>
    </source>
</evidence>
<dbReference type="PANTHER" id="PTHR24045">
    <property type="match status" value="1"/>
</dbReference>
<proteinExistence type="inferred from homology"/>
<dbReference type="Pfam" id="PF11380">
    <property type="entry name" value="Stealth_CR2"/>
    <property type="match status" value="1"/>
</dbReference>
<reference evidence="6" key="1">
    <citation type="submission" date="2023-03" db="EMBL/GenBank/DDBJ databases">
        <authorList>
            <person name="Shen W."/>
            <person name="Cai J."/>
        </authorList>
    </citation>
    <scope>NUCLEOTIDE SEQUENCE</scope>
    <source>
        <strain evidence="6">B226-2</strain>
    </source>
</reference>
<evidence type="ECO:0000256" key="1">
    <source>
        <dbReference type="ARBA" id="ARBA00007583"/>
    </source>
</evidence>
<gene>
    <name evidence="6" type="ORF">P7H43_12285</name>
</gene>
<dbReference type="GO" id="GO:0016772">
    <property type="term" value="F:transferase activity, transferring phosphorus-containing groups"/>
    <property type="evidence" value="ECO:0007669"/>
    <property type="project" value="InterPro"/>
</dbReference>
<evidence type="ECO:0000313" key="7">
    <source>
        <dbReference type="Proteomes" id="UP001256711"/>
    </source>
</evidence>
<dbReference type="InterPro" id="IPR021520">
    <property type="entry name" value="Stealth_CR2"/>
</dbReference>
<comment type="similarity">
    <text evidence="1">Belongs to the stealth family.</text>
</comment>
<dbReference type="EMBL" id="JARQBJ010000006">
    <property type="protein sequence ID" value="MDT2811260.1"/>
    <property type="molecule type" value="Genomic_DNA"/>
</dbReference>
<dbReference type="InterPro" id="IPR047141">
    <property type="entry name" value="Stealth"/>
</dbReference>
<accession>A0AAW8U2F5</accession>
<keyword evidence="3" id="KW-0270">Exopolysaccharide synthesis</keyword>
<organism evidence="6 7">
    <name type="scientific">Enterococcus asini</name>
    <dbReference type="NCBI Taxonomy" id="57732"/>
    <lineage>
        <taxon>Bacteria</taxon>
        <taxon>Bacillati</taxon>
        <taxon>Bacillota</taxon>
        <taxon>Bacilli</taxon>
        <taxon>Lactobacillales</taxon>
        <taxon>Enterococcaceae</taxon>
        <taxon>Enterococcus</taxon>
    </lineage>
</organism>
<feature type="domain" description="Stealth protein CR2 conserved region 2" evidence="4">
    <location>
        <begin position="43"/>
        <end position="147"/>
    </location>
</feature>
<feature type="domain" description="Stealth protein CR1 conserved region 1" evidence="5">
    <location>
        <begin position="5"/>
        <end position="31"/>
    </location>
</feature>
<dbReference type="AlphaFoldDB" id="A0AAW8U2F5"/>
<keyword evidence="2" id="KW-0808">Transferase</keyword>
<dbReference type="Proteomes" id="UP001256711">
    <property type="component" value="Unassembled WGS sequence"/>
</dbReference>
<dbReference type="RefSeq" id="WP_270598506.1">
    <property type="nucleotide sequence ID" value="NZ_JAQESC010000009.1"/>
</dbReference>
<sequence length="332" mass="39279">MDIGFPIDFVVTWVNGEDPVWLAKKNEVIQKSKREDEFTSENRYRDLGLFNYWFRSIEKFAPWVNHIYLVTDQQVPDFLNVRNEKVTVVDHKDIIDEQFLPTYNSNTIDLNLHRIPNLHEHFVYFNDDIYLNAPTSPLDFFSKDGIPRDTVAQSVIIPTESYDHCLVNNVILLNSNFKKKQVIKDNFGNFFSLKQGIECVFLNLYFSIFPKFTRLYDPHTAFSLLKSEMNKALKKAEIITNETFFNKQRNINDISIQWIRYYLIGNGKVKPRSPKVSKAAQSCEIEKVENILFQKKNLFLILQDDMRLTDKHKEKLNLMFMKKFKEKSSFEK</sequence>
<dbReference type="PANTHER" id="PTHR24045:SF0">
    <property type="entry name" value="N-ACETYLGLUCOSAMINE-1-PHOSPHOTRANSFERASE SUBUNITS ALPHA_BETA"/>
    <property type="match status" value="1"/>
</dbReference>
<dbReference type="GO" id="GO:0000271">
    <property type="term" value="P:polysaccharide biosynthetic process"/>
    <property type="evidence" value="ECO:0007669"/>
    <property type="project" value="UniProtKB-KW"/>
</dbReference>
<protein>
    <submittedName>
        <fullName evidence="6">Stealth family protein</fullName>
    </submittedName>
</protein>
<evidence type="ECO:0000256" key="3">
    <source>
        <dbReference type="ARBA" id="ARBA00023169"/>
    </source>
</evidence>
<comment type="caution">
    <text evidence="6">The sequence shown here is derived from an EMBL/GenBank/DDBJ whole genome shotgun (WGS) entry which is preliminary data.</text>
</comment>